<dbReference type="Proteomes" id="UP000176854">
    <property type="component" value="Unassembled WGS sequence"/>
</dbReference>
<sequence>MDITALDGSQSARWQSYFDNDRRKEPFYDFKWQKLYQETIGKSKIVKIFRHKGVIGAFVQAGFPNANLLSESGRKKISEDSYQSSRYNTDSRISR</sequence>
<evidence type="ECO:0000313" key="2">
    <source>
        <dbReference type="EMBL" id="OGG09244.1"/>
    </source>
</evidence>
<dbReference type="AlphaFoldDB" id="A0A1F5ZA96"/>
<accession>A0A1F5ZA96</accession>
<name>A0A1F5ZA96_9BACT</name>
<organism evidence="2 3">
    <name type="scientific">Candidatus Gottesmanbacteria bacterium RBG_16_43_7</name>
    <dbReference type="NCBI Taxonomy" id="1798373"/>
    <lineage>
        <taxon>Bacteria</taxon>
        <taxon>Candidatus Gottesmaniibacteriota</taxon>
    </lineage>
</organism>
<dbReference type="EMBL" id="MFJC01000024">
    <property type="protein sequence ID" value="OGG09244.1"/>
    <property type="molecule type" value="Genomic_DNA"/>
</dbReference>
<comment type="caution">
    <text evidence="2">The sequence shown here is derived from an EMBL/GenBank/DDBJ whole genome shotgun (WGS) entry which is preliminary data.</text>
</comment>
<protein>
    <submittedName>
        <fullName evidence="2">Uncharacterized protein</fullName>
    </submittedName>
</protein>
<evidence type="ECO:0000313" key="3">
    <source>
        <dbReference type="Proteomes" id="UP000176854"/>
    </source>
</evidence>
<feature type="region of interest" description="Disordered" evidence="1">
    <location>
        <begin position="73"/>
        <end position="95"/>
    </location>
</feature>
<proteinExistence type="predicted"/>
<evidence type="ECO:0000256" key="1">
    <source>
        <dbReference type="SAM" id="MobiDB-lite"/>
    </source>
</evidence>
<feature type="compositionally biased region" description="Polar residues" evidence="1">
    <location>
        <begin position="80"/>
        <end position="95"/>
    </location>
</feature>
<gene>
    <name evidence="2" type="ORF">A2154_03465</name>
</gene>
<reference evidence="2 3" key="1">
    <citation type="journal article" date="2016" name="Nat. Commun.">
        <title>Thousands of microbial genomes shed light on interconnected biogeochemical processes in an aquifer system.</title>
        <authorList>
            <person name="Anantharaman K."/>
            <person name="Brown C.T."/>
            <person name="Hug L.A."/>
            <person name="Sharon I."/>
            <person name="Castelle C.J."/>
            <person name="Probst A.J."/>
            <person name="Thomas B.C."/>
            <person name="Singh A."/>
            <person name="Wilkins M.J."/>
            <person name="Karaoz U."/>
            <person name="Brodie E.L."/>
            <person name="Williams K.H."/>
            <person name="Hubbard S.S."/>
            <person name="Banfield J.F."/>
        </authorList>
    </citation>
    <scope>NUCLEOTIDE SEQUENCE [LARGE SCALE GENOMIC DNA]</scope>
</reference>